<accession>A0A9P5C0X0</accession>
<protein>
    <submittedName>
        <fullName evidence="2">Uncharacterized protein</fullName>
    </submittedName>
</protein>
<keyword evidence="1" id="KW-0812">Transmembrane</keyword>
<organism evidence="2 3">
    <name type="scientific">Didymella heteroderae</name>
    <dbReference type="NCBI Taxonomy" id="1769908"/>
    <lineage>
        <taxon>Eukaryota</taxon>
        <taxon>Fungi</taxon>
        <taxon>Dikarya</taxon>
        <taxon>Ascomycota</taxon>
        <taxon>Pezizomycotina</taxon>
        <taxon>Dothideomycetes</taxon>
        <taxon>Pleosporomycetidae</taxon>
        <taxon>Pleosporales</taxon>
        <taxon>Pleosporineae</taxon>
        <taxon>Didymellaceae</taxon>
        <taxon>Didymella</taxon>
    </lineage>
</organism>
<keyword evidence="3" id="KW-1185">Reference proteome</keyword>
<feature type="transmembrane region" description="Helical" evidence="1">
    <location>
        <begin position="74"/>
        <end position="94"/>
    </location>
</feature>
<dbReference type="Proteomes" id="UP000758155">
    <property type="component" value="Unassembled WGS sequence"/>
</dbReference>
<dbReference type="EMBL" id="SWKV01000027">
    <property type="protein sequence ID" value="KAF3040050.1"/>
    <property type="molecule type" value="Genomic_DNA"/>
</dbReference>
<feature type="transmembrane region" description="Helical" evidence="1">
    <location>
        <begin position="100"/>
        <end position="123"/>
    </location>
</feature>
<reference evidence="2" key="1">
    <citation type="submission" date="2019-04" db="EMBL/GenBank/DDBJ databases">
        <title>Sequencing of skin fungus with MAO and IRED activity.</title>
        <authorList>
            <person name="Marsaioli A.J."/>
            <person name="Bonatto J.M.C."/>
            <person name="Reis Junior O."/>
        </authorList>
    </citation>
    <scope>NUCLEOTIDE SEQUENCE</scope>
    <source>
        <strain evidence="2">28M1</strain>
    </source>
</reference>
<name>A0A9P5C0X0_9PLEO</name>
<proteinExistence type="predicted"/>
<keyword evidence="1" id="KW-0472">Membrane</keyword>
<keyword evidence="1" id="KW-1133">Transmembrane helix</keyword>
<dbReference type="AlphaFoldDB" id="A0A9P5C0X0"/>
<gene>
    <name evidence="2" type="ORF">E8E12_001725</name>
</gene>
<comment type="caution">
    <text evidence="2">The sequence shown here is derived from an EMBL/GenBank/DDBJ whole genome shotgun (WGS) entry which is preliminary data.</text>
</comment>
<sequence>MKTLQHIRLLSYTATTRPEVVPLDDFTLQEVFHAYNNPSMIETETAWIDWVFNLRQADRRHALEFVEGWSGSRIATVGSIPWFSASIVGIVWVARGGDAQTAFTVASFILTVGTSLLALLAIISKIESLCWIFRDDSPFRQEKTLTGLF</sequence>
<evidence type="ECO:0000313" key="3">
    <source>
        <dbReference type="Proteomes" id="UP000758155"/>
    </source>
</evidence>
<evidence type="ECO:0000256" key="1">
    <source>
        <dbReference type="SAM" id="Phobius"/>
    </source>
</evidence>
<dbReference type="OrthoDB" id="9988102at2759"/>
<evidence type="ECO:0000313" key="2">
    <source>
        <dbReference type="EMBL" id="KAF3040050.1"/>
    </source>
</evidence>